<dbReference type="Proteomes" id="UP000230709">
    <property type="component" value="Chromosome"/>
</dbReference>
<feature type="compositionally biased region" description="Gly residues" evidence="1">
    <location>
        <begin position="329"/>
        <end position="341"/>
    </location>
</feature>
<name>A0A2D2CXE4_METT3</name>
<feature type="compositionally biased region" description="Low complexity" evidence="1">
    <location>
        <begin position="317"/>
        <end position="328"/>
    </location>
</feature>
<proteinExistence type="predicted"/>
<organism evidence="3 4">
    <name type="scientific">Methylosinus trichosporium (strain ATCC 35070 / NCIMB 11131 / UNIQEM 75 / OB3b)</name>
    <dbReference type="NCBI Taxonomy" id="595536"/>
    <lineage>
        <taxon>Bacteria</taxon>
        <taxon>Pseudomonadati</taxon>
        <taxon>Pseudomonadota</taxon>
        <taxon>Alphaproteobacteria</taxon>
        <taxon>Hyphomicrobiales</taxon>
        <taxon>Methylocystaceae</taxon>
        <taxon>Methylosinus</taxon>
    </lineage>
</organism>
<keyword evidence="4" id="KW-1185">Reference proteome</keyword>
<dbReference type="KEGG" id="mtw:CQW49_05675"/>
<reference evidence="4" key="1">
    <citation type="submission" date="2017-10" db="EMBL/GenBank/DDBJ databases">
        <title>Completed PacBio SMRT sequence of Methylosinus trichosporium OB3b reveals presence of a third large plasmid.</title>
        <authorList>
            <person name="Charles T.C."/>
            <person name="Lynch M.D.J."/>
            <person name="Heil J.R."/>
            <person name="Cheng J."/>
        </authorList>
    </citation>
    <scope>NUCLEOTIDE SEQUENCE [LARGE SCALE GENOMIC DNA]</scope>
    <source>
        <strain evidence="4">OB3b</strain>
    </source>
</reference>
<evidence type="ECO:0000313" key="3">
    <source>
        <dbReference type="EMBL" id="ATQ67440.1"/>
    </source>
</evidence>
<feature type="region of interest" description="Disordered" evidence="1">
    <location>
        <begin position="311"/>
        <end position="341"/>
    </location>
</feature>
<dbReference type="EMBL" id="CP023737">
    <property type="protein sequence ID" value="ATQ67440.1"/>
    <property type="molecule type" value="Genomic_DNA"/>
</dbReference>
<evidence type="ECO:0000313" key="4">
    <source>
        <dbReference type="Proteomes" id="UP000230709"/>
    </source>
</evidence>
<dbReference type="AlphaFoldDB" id="A0A2D2CXE4"/>
<dbReference type="InterPro" id="IPR006860">
    <property type="entry name" value="FecR"/>
</dbReference>
<evidence type="ECO:0000259" key="2">
    <source>
        <dbReference type="Pfam" id="PF04773"/>
    </source>
</evidence>
<dbReference type="Pfam" id="PF04773">
    <property type="entry name" value="FecR"/>
    <property type="match status" value="1"/>
</dbReference>
<sequence>MVRPRGAVLRMRAALDLKTGESEPEGSRSRGGLWTASLQARFSKPHERKAGMTSAARFAIAAGLVLAVSAAAAESVGSIGAVNQSARGTAPGQAAKPLALGASVVDRERVETDRAGSAQIVFRDRSTLTVGRSSQVTIDRFVFSGTSGGEQTISATKGVLRFVGGGVSHGGGASIKTPTATIAVRGGTVLVDLSRPRCGALIVDQFGALTIRTKGGSRVLSRAGAGVCVSPSGEIGEAFRVSAEIVSGLQKELASELAQHGGADILPTEEEAERLLGGDRPLLGSADSDRGPGLDTLNMFWAGQSLVRSHAGSVHQPAAPAAPTAEPPGEGGVGGGAGSAY</sequence>
<accession>A0A2D2CXE4</accession>
<gene>
    <name evidence="3" type="ORF">CQW49_05675</name>
</gene>
<protein>
    <recommendedName>
        <fullName evidence="2">FecR protein domain-containing protein</fullName>
    </recommendedName>
</protein>
<dbReference type="STRING" id="595536.GCA_000178815_04022"/>
<evidence type="ECO:0000256" key="1">
    <source>
        <dbReference type="SAM" id="MobiDB-lite"/>
    </source>
</evidence>
<feature type="domain" description="FecR protein" evidence="2">
    <location>
        <begin position="109"/>
        <end position="196"/>
    </location>
</feature>